<evidence type="ECO:0000259" key="5">
    <source>
        <dbReference type="Pfam" id="PF08125"/>
    </source>
</evidence>
<protein>
    <submittedName>
        <fullName evidence="6">Mannitol-1-phosphate/altronate dehydrogenases</fullName>
        <ecNumber evidence="6">1.1.1.58</ecNumber>
    </submittedName>
</protein>
<dbReference type="EC" id="1.1.1.58" evidence="6"/>
<dbReference type="HOGENOM" id="CLU_027324_1_0_0"/>
<dbReference type="InterPro" id="IPR013328">
    <property type="entry name" value="6PGD_dom2"/>
</dbReference>
<reference evidence="7" key="1">
    <citation type="submission" date="2013-03" db="EMBL/GenBank/DDBJ databases">
        <title>Genome sequence of Chthonomonas calidirosea, the first sequenced genome from the Armatimonadetes phylum (formally candidate division OP10).</title>
        <authorList>
            <person name="Lee K.C.Y."/>
            <person name="Morgan X.C."/>
            <person name="Dunfield P.F."/>
            <person name="Tamas I."/>
            <person name="Houghton K.M."/>
            <person name="Vyssotski M."/>
            <person name="Ryan J.L.J."/>
            <person name="Lagutin K."/>
            <person name="McDonald I.R."/>
            <person name="Stott M.B."/>
        </authorList>
    </citation>
    <scope>NUCLEOTIDE SEQUENCE [LARGE SCALE GENOMIC DNA]</scope>
    <source>
        <strain evidence="7">DSM 23976 / ICMP 18418 / T49</strain>
    </source>
</reference>
<dbReference type="GO" id="GO:0005829">
    <property type="term" value="C:cytosol"/>
    <property type="evidence" value="ECO:0007669"/>
    <property type="project" value="TreeGrafter"/>
</dbReference>
<dbReference type="InterPro" id="IPR013118">
    <property type="entry name" value="Mannitol_DH_C"/>
</dbReference>
<dbReference type="InParanoid" id="S0EWV4"/>
<dbReference type="FunCoup" id="S0EWV4">
    <property type="interactions" value="19"/>
</dbReference>
<dbReference type="GO" id="GO:0008926">
    <property type="term" value="F:mannitol-1-phosphate 5-dehydrogenase activity"/>
    <property type="evidence" value="ECO:0007669"/>
    <property type="project" value="UniProtKB-EC"/>
</dbReference>
<dbReference type="Gene3D" id="3.40.50.720">
    <property type="entry name" value="NAD(P)-binding Rossmann-like Domain"/>
    <property type="match status" value="1"/>
</dbReference>
<proteinExistence type="predicted"/>
<dbReference type="PANTHER" id="PTHR30524">
    <property type="entry name" value="MANNITOL-1-PHOSPHATE 5-DEHYDROGENASE"/>
    <property type="match status" value="1"/>
</dbReference>
<dbReference type="EMBL" id="HF951689">
    <property type="protein sequence ID" value="CCW36395.1"/>
    <property type="molecule type" value="Genomic_DNA"/>
</dbReference>
<dbReference type="RefSeq" id="WP_016483904.1">
    <property type="nucleotide sequence ID" value="NC_021487.1"/>
</dbReference>
<dbReference type="SUPFAM" id="SSF48179">
    <property type="entry name" value="6-phosphogluconate dehydrogenase C-terminal domain-like"/>
    <property type="match status" value="1"/>
</dbReference>
<dbReference type="GO" id="GO:0009026">
    <property type="term" value="F:tagaturonate reductase activity"/>
    <property type="evidence" value="ECO:0007669"/>
    <property type="project" value="UniProtKB-EC"/>
</dbReference>
<evidence type="ECO:0000259" key="4">
    <source>
        <dbReference type="Pfam" id="PF01232"/>
    </source>
</evidence>
<dbReference type="Proteomes" id="UP000014227">
    <property type="component" value="Chromosome I"/>
</dbReference>
<dbReference type="Pfam" id="PF01232">
    <property type="entry name" value="Mannitol_dh"/>
    <property type="match status" value="1"/>
</dbReference>
<sequence>MSEETILQFGGGRFLRAFTDLFVQQANEAGQEIGQVVVLQSTDSGYAEKLNAQQGRFHVAVRGIDRGERVDTIQEVTCVQRALIIQRQWEEIVALACSPHLRFVISNTTEAGLTLAADDARDARPPASFPARLLTLLRARFEAGLRGVAIIPCELRERNADLLLSLVLSQAKAWQEREALLRWLQEECVWINTLVDRIVTDRPPNYTLFPEDLLLAVAEPYALWALENKPLPGPFPDLPPILRVPNVEPYFLRKVRILNGAHTALLSQAMPRGYQTVQEALADSEVLTWLKRLLFEEIVPTLEGRVEDPKTFAEQVLERFANPFLHHRLTDIAKNHRQKVQVRLLPTYEEYKARFGKTPPLLEQAIAFHPEGAFS</sequence>
<keyword evidence="2" id="KW-0520">NAD</keyword>
<evidence type="ECO:0000256" key="2">
    <source>
        <dbReference type="ARBA" id="ARBA00023027"/>
    </source>
</evidence>
<evidence type="ECO:0000256" key="3">
    <source>
        <dbReference type="ARBA" id="ARBA00048615"/>
    </source>
</evidence>
<dbReference type="OrthoDB" id="9768714at2"/>
<dbReference type="GO" id="GO:0019592">
    <property type="term" value="P:mannitol catabolic process"/>
    <property type="evidence" value="ECO:0007669"/>
    <property type="project" value="TreeGrafter"/>
</dbReference>
<evidence type="ECO:0000313" key="6">
    <source>
        <dbReference type="EMBL" id="CCW36395.1"/>
    </source>
</evidence>
<dbReference type="AlphaFoldDB" id="S0EWV4"/>
<dbReference type="Gene3D" id="1.10.1040.10">
    <property type="entry name" value="N-(1-d-carboxylethyl)-l-norvaline Dehydrogenase, domain 2"/>
    <property type="match status" value="1"/>
</dbReference>
<dbReference type="InterPro" id="IPR008927">
    <property type="entry name" value="6-PGluconate_DH-like_C_sf"/>
</dbReference>
<name>S0EWV4_CHTCT</name>
<keyword evidence="1 6" id="KW-0560">Oxidoreductase</keyword>
<dbReference type="InterPro" id="IPR013131">
    <property type="entry name" value="Mannitol_DH_N"/>
</dbReference>
<accession>S0EWV4</accession>
<dbReference type="Pfam" id="PF08125">
    <property type="entry name" value="Mannitol_dh_C"/>
    <property type="match status" value="1"/>
</dbReference>
<comment type="catalytic activity">
    <reaction evidence="3">
        <text>D-mannitol 1-phosphate + NAD(+) = beta-D-fructose 6-phosphate + NADH + H(+)</text>
        <dbReference type="Rhea" id="RHEA:19661"/>
        <dbReference type="ChEBI" id="CHEBI:15378"/>
        <dbReference type="ChEBI" id="CHEBI:57540"/>
        <dbReference type="ChEBI" id="CHEBI:57634"/>
        <dbReference type="ChEBI" id="CHEBI:57945"/>
        <dbReference type="ChEBI" id="CHEBI:61381"/>
        <dbReference type="EC" id="1.1.1.17"/>
    </reaction>
</comment>
<organism evidence="6 7">
    <name type="scientific">Chthonomonas calidirosea (strain DSM 23976 / ICMP 18418 / T49)</name>
    <dbReference type="NCBI Taxonomy" id="1303518"/>
    <lineage>
        <taxon>Bacteria</taxon>
        <taxon>Bacillati</taxon>
        <taxon>Armatimonadota</taxon>
        <taxon>Chthonomonadia</taxon>
        <taxon>Chthonomonadales</taxon>
        <taxon>Chthonomonadaceae</taxon>
        <taxon>Chthonomonas</taxon>
    </lineage>
</organism>
<dbReference type="STRING" id="454171.CP488_01489"/>
<dbReference type="eggNOG" id="COG0246">
    <property type="taxonomic scope" value="Bacteria"/>
</dbReference>
<evidence type="ECO:0000256" key="1">
    <source>
        <dbReference type="ARBA" id="ARBA00023002"/>
    </source>
</evidence>
<evidence type="ECO:0000313" key="7">
    <source>
        <dbReference type="Proteomes" id="UP000014227"/>
    </source>
</evidence>
<dbReference type="KEGG" id="ccz:CCALI_02602"/>
<feature type="domain" description="Mannitol dehydrogenase N-terminal" evidence="4">
    <location>
        <begin position="5"/>
        <end position="233"/>
    </location>
</feature>
<dbReference type="InterPro" id="IPR036291">
    <property type="entry name" value="NAD(P)-bd_dom_sf"/>
</dbReference>
<feature type="domain" description="Mannitol dehydrogenase C-terminal" evidence="5">
    <location>
        <begin position="246"/>
        <end position="365"/>
    </location>
</feature>
<dbReference type="SUPFAM" id="SSF51735">
    <property type="entry name" value="NAD(P)-binding Rossmann-fold domains"/>
    <property type="match status" value="1"/>
</dbReference>
<dbReference type="PANTHER" id="PTHR30524:SF0">
    <property type="entry name" value="ALTRONATE OXIDOREDUCTASE-RELATED"/>
    <property type="match status" value="1"/>
</dbReference>
<gene>
    <name evidence="6" type="ORF">CCALI_02602</name>
</gene>
<keyword evidence="7" id="KW-1185">Reference proteome</keyword>
<dbReference type="PATRIC" id="fig|1303518.3.peg.2703"/>